<dbReference type="Pfam" id="PF13289">
    <property type="entry name" value="SIR2_2"/>
    <property type="match status" value="1"/>
</dbReference>
<dbReference type="InterPro" id="IPR057574">
    <property type="entry name" value="nSTAND_NTPase5_dom"/>
</dbReference>
<dbReference type="SUPFAM" id="SSF52540">
    <property type="entry name" value="P-loop containing nucleoside triphosphate hydrolases"/>
    <property type="match status" value="1"/>
</dbReference>
<sequence length="839" mass="95022">MSPEHAALVIEKICPLIASGEASLLLGAGFSYKNKTPTGELPTGEGLRNMLLAACSQVPRPSTTLRDAYAYAGRHLPNLSEYLTNVFTVDRVEPWQERIFQYVWTRIYTTNIDNVLNVGYERTRKAGKNAADFTILNYQDKGLVSQTLGSIPVITIHGTILKHEQGFIFSNTEYGAASSRKILDWHNDLAARMIAGGLIVIGNQLDESDFDTHLAARISEYGEATSLARNWIVMPDPDPIKMDNYIAAGYTVIDATAKEFFELVYANVKPKTIGEHLAEKVPTSSRFLRSQQSMIWFKEAFNPVVDELAKAKAEKGIFKHFITGTHPRWFFIEHEAHAETPKIRNLTYHISAMMKEGKDGYGILNVIGPSGSGKTTGIRAALRNLVNNYPYIYEYDSENGLNVDYLIRITRNFTEKAIIVFYNAASFYYSINALAAAMDEGDIENPFLLFILEERTNVYRKNRHHLADSAEKAQEFEFGKVSIGDAKAIAQRLQAHGLVFEGFSELSLDKQAGRILDSERGYRGDLLSTLFSLTTHENFENKLFKEYHSIGDEQARSVLDVVAIMNTLGFSVPINYLSGFLDMDQKLVTQYLNSDLSDLAVPLPPRQHVACRHRVVADFYFKSCIAHGGRLDAVIGILEFLSRQFEIEDIRFHPLAYEMYKNIISFTFLYGKFFPYETRVADTEATYHEAQRFYGRDGIFWLQFGLYYKEVGQLDNAIDCFRTGISHFDSFQTQHSLGSTLLEKYIIEGVQDHSLYDEGLKILEQERVRRGPIDPYPTTTLCRQLGKIIQLDPNNTAAVKAFKTSLNYGLEHFRDDEKFAKILRSSIVRKMTATLEGEQ</sequence>
<keyword evidence="3" id="KW-1185">Reference proteome</keyword>
<comment type="caution">
    <text evidence="2">The sequence shown here is derived from an EMBL/GenBank/DDBJ whole genome shotgun (WGS) entry which is preliminary data.</text>
</comment>
<gene>
    <name evidence="2" type="ORF">HAV22_14565</name>
</gene>
<dbReference type="InterPro" id="IPR027417">
    <property type="entry name" value="P-loop_NTPase"/>
</dbReference>
<evidence type="ECO:0000313" key="2">
    <source>
        <dbReference type="EMBL" id="NIA54858.1"/>
    </source>
</evidence>
<dbReference type="RefSeq" id="WP_166859805.1">
    <property type="nucleotide sequence ID" value="NZ_JAAQOM010000008.1"/>
</dbReference>
<protein>
    <recommendedName>
        <fullName evidence="1">Novel STAND NTPase 5 domain-containing protein</fullName>
    </recommendedName>
</protein>
<dbReference type="Pfam" id="PF25199">
    <property type="entry name" value="nSTAND_NTPase5"/>
    <property type="match status" value="1"/>
</dbReference>
<feature type="domain" description="Novel STAND NTPase 5" evidence="1">
    <location>
        <begin position="320"/>
        <end position="463"/>
    </location>
</feature>
<dbReference type="Proteomes" id="UP000716322">
    <property type="component" value="Unassembled WGS sequence"/>
</dbReference>
<reference evidence="2 3" key="1">
    <citation type="submission" date="2020-03" db="EMBL/GenBank/DDBJ databases">
        <title>Genome sequence of strain Massilia sp. TW-1.</title>
        <authorList>
            <person name="Chaudhary D.K."/>
        </authorList>
    </citation>
    <scope>NUCLEOTIDE SEQUENCE [LARGE SCALE GENOMIC DNA]</scope>
    <source>
        <strain evidence="2 3">TW-1</strain>
    </source>
</reference>
<organism evidence="2 3">
    <name type="scientific">Telluria antibiotica</name>
    <dbReference type="NCBI Taxonomy" id="2717319"/>
    <lineage>
        <taxon>Bacteria</taxon>
        <taxon>Pseudomonadati</taxon>
        <taxon>Pseudomonadota</taxon>
        <taxon>Betaproteobacteria</taxon>
        <taxon>Burkholderiales</taxon>
        <taxon>Oxalobacteraceae</taxon>
        <taxon>Telluria group</taxon>
        <taxon>Telluria</taxon>
    </lineage>
</organism>
<accession>A0ABX0PE76</accession>
<dbReference type="EMBL" id="JAAQOM010000008">
    <property type="protein sequence ID" value="NIA54858.1"/>
    <property type="molecule type" value="Genomic_DNA"/>
</dbReference>
<evidence type="ECO:0000313" key="3">
    <source>
        <dbReference type="Proteomes" id="UP000716322"/>
    </source>
</evidence>
<evidence type="ECO:0000259" key="1">
    <source>
        <dbReference type="Pfam" id="PF25199"/>
    </source>
</evidence>
<proteinExistence type="predicted"/>
<name>A0ABX0PE76_9BURK</name>